<keyword evidence="12" id="KW-0963">Cytoplasm</keyword>
<dbReference type="RefSeq" id="WP_029092200.1">
    <property type="nucleotide sequence ID" value="NZ_CBCPHX010000008.1"/>
</dbReference>
<dbReference type="SUPFAM" id="SSF109998">
    <property type="entry name" value="Triger factor/SurA peptide-binding domain-like"/>
    <property type="match status" value="1"/>
</dbReference>
<dbReference type="EC" id="5.2.1.8" evidence="3 12"/>
<dbReference type="InterPro" id="IPR008880">
    <property type="entry name" value="Trigger_fac_C"/>
</dbReference>
<keyword evidence="18" id="KW-1185">Reference proteome</keyword>
<dbReference type="GO" id="GO:0003755">
    <property type="term" value="F:peptidyl-prolyl cis-trans isomerase activity"/>
    <property type="evidence" value="ECO:0007669"/>
    <property type="project" value="UniProtKB-UniRule"/>
</dbReference>
<dbReference type="STRING" id="2756.BFR44_02205"/>
<dbReference type="Pfam" id="PF00254">
    <property type="entry name" value="FKBP_C"/>
    <property type="match status" value="1"/>
</dbReference>
<evidence type="ECO:0000256" key="11">
    <source>
        <dbReference type="ARBA" id="ARBA00029986"/>
    </source>
</evidence>
<dbReference type="PROSITE" id="PS50059">
    <property type="entry name" value="FKBP_PPIASE"/>
    <property type="match status" value="1"/>
</dbReference>
<dbReference type="SUPFAM" id="SSF102735">
    <property type="entry name" value="Trigger factor ribosome-binding domain"/>
    <property type="match status" value="1"/>
</dbReference>
<dbReference type="InterPro" id="IPR005215">
    <property type="entry name" value="Trig_fac"/>
</dbReference>
<protein>
    <recommendedName>
        <fullName evidence="4 12">Trigger factor</fullName>
        <shortName evidence="12">TF</shortName>
        <ecNumber evidence="3 12">5.2.1.8</ecNumber>
    </recommendedName>
    <alternativeName>
        <fullName evidence="11 12">PPIase</fullName>
    </alternativeName>
</protein>
<dbReference type="Gene3D" id="3.10.50.40">
    <property type="match status" value="1"/>
</dbReference>
<evidence type="ECO:0000256" key="6">
    <source>
        <dbReference type="ARBA" id="ARBA00023110"/>
    </source>
</evidence>
<dbReference type="Proteomes" id="UP000243591">
    <property type="component" value="Chromosome"/>
</dbReference>
<keyword evidence="7 12" id="KW-0143">Chaperone</keyword>
<dbReference type="GO" id="GO:0051083">
    <property type="term" value="P:'de novo' cotranslational protein folding"/>
    <property type="evidence" value="ECO:0007669"/>
    <property type="project" value="TreeGrafter"/>
</dbReference>
<evidence type="ECO:0000256" key="13">
    <source>
        <dbReference type="PROSITE-ProRule" id="PRU00277"/>
    </source>
</evidence>
<dbReference type="GO" id="GO:0043335">
    <property type="term" value="P:protein unfolding"/>
    <property type="evidence" value="ECO:0007669"/>
    <property type="project" value="TreeGrafter"/>
</dbReference>
<evidence type="ECO:0000256" key="12">
    <source>
        <dbReference type="HAMAP-Rule" id="MF_00303"/>
    </source>
</evidence>
<proteinExistence type="inferred from homology"/>
<feature type="domain" description="PPIase FKBP-type" evidence="15">
    <location>
        <begin position="162"/>
        <end position="247"/>
    </location>
</feature>
<dbReference type="FunFam" id="3.10.50.40:FF:000001">
    <property type="entry name" value="Trigger factor"/>
    <property type="match status" value="1"/>
</dbReference>
<dbReference type="GO" id="GO:0005737">
    <property type="term" value="C:cytoplasm"/>
    <property type="evidence" value="ECO:0007669"/>
    <property type="project" value="UniProtKB-SubCell"/>
</dbReference>
<dbReference type="GO" id="GO:0043022">
    <property type="term" value="F:ribosome binding"/>
    <property type="evidence" value="ECO:0007669"/>
    <property type="project" value="TreeGrafter"/>
</dbReference>
<evidence type="ECO:0000313" key="19">
    <source>
        <dbReference type="Proteomes" id="UP000270190"/>
    </source>
</evidence>
<evidence type="ECO:0000256" key="14">
    <source>
        <dbReference type="RuleBase" id="RU003914"/>
    </source>
</evidence>
<comment type="catalytic activity">
    <reaction evidence="1 12 13">
        <text>[protein]-peptidylproline (omega=180) = [protein]-peptidylproline (omega=0)</text>
        <dbReference type="Rhea" id="RHEA:16237"/>
        <dbReference type="Rhea" id="RHEA-COMP:10747"/>
        <dbReference type="Rhea" id="RHEA-COMP:10748"/>
        <dbReference type="ChEBI" id="CHEBI:83833"/>
        <dbReference type="ChEBI" id="CHEBI:83834"/>
        <dbReference type="EC" id="5.2.1.8"/>
    </reaction>
</comment>
<evidence type="ECO:0000256" key="1">
    <source>
        <dbReference type="ARBA" id="ARBA00000971"/>
    </source>
</evidence>
<name>A0A1D2L5E3_BROTH</name>
<evidence type="ECO:0000256" key="10">
    <source>
        <dbReference type="ARBA" id="ARBA00024849"/>
    </source>
</evidence>
<reference evidence="16 18" key="1">
    <citation type="submission" date="2017-09" db="EMBL/GenBank/DDBJ databases">
        <title>Complete Genome Sequences of Two Strains of the Meat Spoilage Bacterium Brochothrix thermosphacta Isolated from Ground Chicken.</title>
        <authorList>
            <person name="Paoli G.C."/>
            <person name="Wijey C."/>
            <person name="Chen C.-Y."/>
            <person name="Nguyen L."/>
            <person name="Yan X."/>
            <person name="Irwin P.L."/>
        </authorList>
    </citation>
    <scope>NUCLEOTIDE SEQUENCE [LARGE SCALE GENOMIC DNA]</scope>
    <source>
        <strain evidence="16 18">BI</strain>
    </source>
</reference>
<dbReference type="GeneID" id="66538241"/>
<dbReference type="PANTHER" id="PTHR30560">
    <property type="entry name" value="TRIGGER FACTOR CHAPERONE AND PEPTIDYL-PROLYL CIS/TRANS ISOMERASE"/>
    <property type="match status" value="1"/>
</dbReference>
<evidence type="ECO:0000313" key="17">
    <source>
        <dbReference type="EMBL" id="SPP28385.1"/>
    </source>
</evidence>
<dbReference type="AlphaFoldDB" id="A0A1D2L5E3"/>
<evidence type="ECO:0000256" key="5">
    <source>
        <dbReference type="ARBA" id="ARBA00022618"/>
    </source>
</evidence>
<evidence type="ECO:0000256" key="3">
    <source>
        <dbReference type="ARBA" id="ARBA00013194"/>
    </source>
</evidence>
<dbReference type="Pfam" id="PF05698">
    <property type="entry name" value="Trigger_C"/>
    <property type="match status" value="1"/>
</dbReference>
<dbReference type="Gene3D" id="1.10.3120.10">
    <property type="entry name" value="Trigger factor, C-terminal domain"/>
    <property type="match status" value="1"/>
</dbReference>
<dbReference type="InterPro" id="IPR008881">
    <property type="entry name" value="Trigger_fac_ribosome-bd_bac"/>
</dbReference>
<reference evidence="17" key="3">
    <citation type="submission" date="2018-04" db="EMBL/GenBank/DDBJ databases">
        <authorList>
            <person name="Go L.Y."/>
            <person name="Mitchell J.A."/>
        </authorList>
    </citation>
    <scope>NUCLEOTIDE SEQUENCE</scope>
    <source>
        <strain evidence="17">BSAS1 3</strain>
    </source>
</reference>
<evidence type="ECO:0000256" key="7">
    <source>
        <dbReference type="ARBA" id="ARBA00023186"/>
    </source>
</evidence>
<keyword evidence="5 12" id="KW-0132">Cell division</keyword>
<dbReference type="InterPro" id="IPR036611">
    <property type="entry name" value="Trigger_fac_ribosome-bd_sf"/>
</dbReference>
<dbReference type="Pfam" id="PF05697">
    <property type="entry name" value="Trigger_N"/>
    <property type="match status" value="1"/>
</dbReference>
<dbReference type="KEGG" id="bths:CNY62_01315"/>
<dbReference type="InterPro" id="IPR027304">
    <property type="entry name" value="Trigger_fact/SurA_dom_sf"/>
</dbReference>
<sequence length="426" mass="47037">MTAQWTKQEGNEGKLTITIPKEDVKVALDEAFKKVRKTLAPKGFRKGKLPRQIFNQMYGEASLYNDALDILLPKVYPAAIDEVGINPVASPNVDIEKIEADADWVISAIVTVKPEVKLGEYKGLKVDKADVEVSDEDVQHELAHLQSHQAELVLKEDAAAKGDTVVIDFDGYLDGEQFEGGKAENYSLELGSNSFIPGFEEQLEGKKAGENVSVNVTFPEDYQAEDLAGKAVEFKVAIHEVKTKEVPELDDELAKDIDNEVETLAELTEKVKARLTEDKATKAVQAKENQALGQAVENAEVDVPEVMIEQETEMLKKQFTQDIEAQGLTTELYFQFTGQTEEALNEQMATDAGGRVKTNLVLDAIAKAEGIEVTEEEVNEEVARLAEMYKMDVPTVRMALGDLTTVTEDLQIRKAVKFVVDNSVEA</sequence>
<keyword evidence="9 12" id="KW-0131">Cell cycle</keyword>
<keyword evidence="6 12" id="KW-0697">Rotamase</keyword>
<evidence type="ECO:0000256" key="9">
    <source>
        <dbReference type="ARBA" id="ARBA00023306"/>
    </source>
</evidence>
<dbReference type="Gene3D" id="3.30.70.1050">
    <property type="entry name" value="Trigger factor ribosome-binding domain"/>
    <property type="match status" value="1"/>
</dbReference>
<evidence type="ECO:0000256" key="2">
    <source>
        <dbReference type="ARBA" id="ARBA00005464"/>
    </source>
</evidence>
<comment type="subcellular location">
    <subcellularLocation>
        <location evidence="12">Cytoplasm</location>
    </subcellularLocation>
    <text evidence="12">About half TF is bound to the ribosome near the polypeptide exit tunnel while the other half is free in the cytoplasm.</text>
</comment>
<organism evidence="16 18">
    <name type="scientific">Brochothrix thermosphacta</name>
    <name type="common">Microbacterium thermosphactum</name>
    <dbReference type="NCBI Taxonomy" id="2756"/>
    <lineage>
        <taxon>Bacteria</taxon>
        <taxon>Bacillati</taxon>
        <taxon>Bacillota</taxon>
        <taxon>Bacilli</taxon>
        <taxon>Bacillales</taxon>
        <taxon>Listeriaceae</taxon>
        <taxon>Brochothrix</taxon>
    </lineage>
</organism>
<comment type="domain">
    <text evidence="12">Consists of 3 domains; the N-terminus binds the ribosome, the middle domain has PPIase activity, while the C-terminus has intrinsic chaperone activity on its own.</text>
</comment>
<dbReference type="InterPro" id="IPR001179">
    <property type="entry name" value="PPIase_FKBP_dom"/>
</dbReference>
<dbReference type="Proteomes" id="UP000270190">
    <property type="component" value="Unassembled WGS sequence"/>
</dbReference>
<reference evidence="19" key="2">
    <citation type="submission" date="2018-04" db="EMBL/GenBank/DDBJ databases">
        <authorList>
            <person name="Illikoud N."/>
        </authorList>
    </citation>
    <scope>NUCLEOTIDE SEQUENCE [LARGE SCALE GENOMIC DNA]</scope>
</reference>
<dbReference type="GO" id="GO:0044183">
    <property type="term" value="F:protein folding chaperone"/>
    <property type="evidence" value="ECO:0007669"/>
    <property type="project" value="TreeGrafter"/>
</dbReference>
<keyword evidence="8 12" id="KW-0413">Isomerase</keyword>
<evidence type="ECO:0000313" key="16">
    <source>
        <dbReference type="EMBL" id="ATF25128.1"/>
    </source>
</evidence>
<evidence type="ECO:0000256" key="8">
    <source>
        <dbReference type="ARBA" id="ARBA00023235"/>
    </source>
</evidence>
<evidence type="ECO:0000313" key="18">
    <source>
        <dbReference type="Proteomes" id="UP000243591"/>
    </source>
</evidence>
<dbReference type="InterPro" id="IPR046357">
    <property type="entry name" value="PPIase_dom_sf"/>
</dbReference>
<dbReference type="OrthoDB" id="9767721at2"/>
<dbReference type="InterPro" id="IPR037041">
    <property type="entry name" value="Trigger_fac_C_sf"/>
</dbReference>
<dbReference type="EMBL" id="OUNC01000012">
    <property type="protein sequence ID" value="SPP28385.1"/>
    <property type="molecule type" value="Genomic_DNA"/>
</dbReference>
<gene>
    <name evidence="12 17" type="primary">tig</name>
    <name evidence="17" type="ORF">BTBSAS_20255</name>
    <name evidence="16" type="ORF">CNY62_01315</name>
</gene>
<dbReference type="GO" id="GO:0051301">
    <property type="term" value="P:cell division"/>
    <property type="evidence" value="ECO:0007669"/>
    <property type="project" value="UniProtKB-KW"/>
</dbReference>
<dbReference type="PANTHER" id="PTHR30560:SF3">
    <property type="entry name" value="TRIGGER FACTOR-LIKE PROTEIN TIG, CHLOROPLASTIC"/>
    <property type="match status" value="1"/>
</dbReference>
<comment type="function">
    <text evidence="10 12">Involved in protein export. Acts as a chaperone by maintaining the newly synthesized protein in an open conformation. Functions as a peptidyl-prolyl cis-trans isomerase.</text>
</comment>
<comment type="similarity">
    <text evidence="2 12 14">Belongs to the FKBP-type PPIase family. Tig subfamily.</text>
</comment>
<dbReference type="SUPFAM" id="SSF54534">
    <property type="entry name" value="FKBP-like"/>
    <property type="match status" value="1"/>
</dbReference>
<evidence type="ECO:0000259" key="15">
    <source>
        <dbReference type="PROSITE" id="PS50059"/>
    </source>
</evidence>
<evidence type="ECO:0000256" key="4">
    <source>
        <dbReference type="ARBA" id="ARBA00016902"/>
    </source>
</evidence>
<dbReference type="PIRSF" id="PIRSF003095">
    <property type="entry name" value="Trigger_factor"/>
    <property type="match status" value="1"/>
</dbReference>
<dbReference type="GO" id="GO:0015031">
    <property type="term" value="P:protein transport"/>
    <property type="evidence" value="ECO:0007669"/>
    <property type="project" value="UniProtKB-UniRule"/>
</dbReference>
<dbReference type="HAMAP" id="MF_00303">
    <property type="entry name" value="Trigger_factor_Tig"/>
    <property type="match status" value="1"/>
</dbReference>
<dbReference type="NCBIfam" id="TIGR00115">
    <property type="entry name" value="tig"/>
    <property type="match status" value="1"/>
</dbReference>
<accession>A0A1D2L5E3</accession>
<dbReference type="EMBL" id="CP023483">
    <property type="protein sequence ID" value="ATF25128.1"/>
    <property type="molecule type" value="Genomic_DNA"/>
</dbReference>